<protein>
    <submittedName>
        <fullName evidence="1">Uncharacterized protein</fullName>
    </submittedName>
</protein>
<comment type="caution">
    <text evidence="1">The sequence shown here is derived from an EMBL/GenBank/DDBJ whole genome shotgun (WGS) entry which is preliminary data.</text>
</comment>
<proteinExistence type="predicted"/>
<name>A0A0F9VTZ9_9ZZZZ</name>
<dbReference type="EMBL" id="LAZR01000009">
    <property type="protein sequence ID" value="KKO08591.1"/>
    <property type="molecule type" value="Genomic_DNA"/>
</dbReference>
<evidence type="ECO:0000313" key="1">
    <source>
        <dbReference type="EMBL" id="KKO08591.1"/>
    </source>
</evidence>
<organism evidence="1">
    <name type="scientific">marine sediment metagenome</name>
    <dbReference type="NCBI Taxonomy" id="412755"/>
    <lineage>
        <taxon>unclassified sequences</taxon>
        <taxon>metagenomes</taxon>
        <taxon>ecological metagenomes</taxon>
    </lineage>
</organism>
<sequence length="216" mass="23822">MPDTAELARAAQHTMNTVALAGGQFYINVTSEMLICSDTGFFDSHPQAVASLNTLISKLPEAALPISFIKEKNGEVSASFGGLHPSTLDVEGFKAVLEGIDVIEEILPRTQKNGEAEAYVFGRNGQLNVGDRLLTAWARSPMEAVAKLYAHLSKGFDGDERAAFDTDIHERGEISMRSLHDWSKHPIKDISARLMDELDIYMESKVDRDDMSMDFN</sequence>
<dbReference type="AlphaFoldDB" id="A0A0F9VTZ9"/>
<gene>
    <name evidence="1" type="ORF">LCGC14_0045310</name>
</gene>
<accession>A0A0F9VTZ9</accession>
<reference evidence="1" key="1">
    <citation type="journal article" date="2015" name="Nature">
        <title>Complex archaea that bridge the gap between prokaryotes and eukaryotes.</title>
        <authorList>
            <person name="Spang A."/>
            <person name="Saw J.H."/>
            <person name="Jorgensen S.L."/>
            <person name="Zaremba-Niedzwiedzka K."/>
            <person name="Martijn J."/>
            <person name="Lind A.E."/>
            <person name="van Eijk R."/>
            <person name="Schleper C."/>
            <person name="Guy L."/>
            <person name="Ettema T.J."/>
        </authorList>
    </citation>
    <scope>NUCLEOTIDE SEQUENCE</scope>
</reference>